<gene>
    <name evidence="2" type="ORF">GGE60_000902</name>
</gene>
<dbReference type="Pfam" id="PF11821">
    <property type="entry name" value="ActD"/>
    <property type="match status" value="1"/>
</dbReference>
<dbReference type="EMBL" id="JACIIG010000002">
    <property type="protein sequence ID" value="MBB4566801.1"/>
    <property type="molecule type" value="Genomic_DNA"/>
</dbReference>
<dbReference type="RefSeq" id="WP_028750407.1">
    <property type="nucleotide sequence ID" value="NZ_JACIIG010000002.1"/>
</dbReference>
<evidence type="ECO:0000313" key="2">
    <source>
        <dbReference type="EMBL" id="MBB4566801.1"/>
    </source>
</evidence>
<sequence length="186" mass="21144">MHEPSPESAVFGLVAEFDRPERLVEGVKRARKAGFRALDAYSPYPVQELTDVLDLKENIVPWLTFAGGIVGAAIAYGLQVYTNYAYQIIIGARPLYAWQSFMLITFELTVLFAVLFAVFGMLLLNRLPRLHHPLFDVDAFHLASSDKFFLVLFSNDARFHLKRTRAFLEGLDPVRVETVEHTEQPE</sequence>
<name>A0A7W6ZQE9_9HYPH</name>
<dbReference type="Proteomes" id="UP000543836">
    <property type="component" value="Unassembled WGS sequence"/>
</dbReference>
<organism evidence="2 3">
    <name type="scientific">Rhizobium leucaenae</name>
    <dbReference type="NCBI Taxonomy" id="29450"/>
    <lineage>
        <taxon>Bacteria</taxon>
        <taxon>Pseudomonadati</taxon>
        <taxon>Pseudomonadota</taxon>
        <taxon>Alphaproteobacteria</taxon>
        <taxon>Hyphomicrobiales</taxon>
        <taxon>Rhizobiaceae</taxon>
        <taxon>Rhizobium/Agrobacterium group</taxon>
        <taxon>Rhizobium</taxon>
    </lineage>
</organism>
<feature type="transmembrane region" description="Helical" evidence="1">
    <location>
        <begin position="59"/>
        <end position="81"/>
    </location>
</feature>
<accession>A0A7W6ZQE9</accession>
<feature type="transmembrane region" description="Helical" evidence="1">
    <location>
        <begin position="101"/>
        <end position="124"/>
    </location>
</feature>
<protein>
    <recommendedName>
        <fullName evidence="4">DUF3341 domain-containing protein</fullName>
    </recommendedName>
</protein>
<proteinExistence type="predicted"/>
<keyword evidence="1" id="KW-1133">Transmembrane helix</keyword>
<dbReference type="PANTHER" id="PTHR40394">
    <property type="entry name" value="LIPOPROTEIN-RELATED"/>
    <property type="match status" value="1"/>
</dbReference>
<keyword evidence="1" id="KW-0472">Membrane</keyword>
<evidence type="ECO:0000313" key="3">
    <source>
        <dbReference type="Proteomes" id="UP000543836"/>
    </source>
</evidence>
<dbReference type="OrthoDB" id="9792475at2"/>
<comment type="caution">
    <text evidence="2">The sequence shown here is derived from an EMBL/GenBank/DDBJ whole genome shotgun (WGS) entry which is preliminary data.</text>
</comment>
<evidence type="ECO:0000256" key="1">
    <source>
        <dbReference type="SAM" id="Phobius"/>
    </source>
</evidence>
<dbReference type="InterPro" id="IPR021776">
    <property type="entry name" value="ActD"/>
</dbReference>
<dbReference type="PANTHER" id="PTHR40394:SF2">
    <property type="entry name" value="QUINOL:CYTOCHROME C OXIDOREDUCTASE MEMBRANE PROTEIN"/>
    <property type="match status" value="1"/>
</dbReference>
<reference evidence="2 3" key="1">
    <citation type="submission" date="2020-08" db="EMBL/GenBank/DDBJ databases">
        <title>Genomic Encyclopedia of Type Strains, Phase IV (KMG-V): Genome sequencing to study the core and pangenomes of soil and plant-associated prokaryotes.</title>
        <authorList>
            <person name="Whitman W."/>
        </authorList>
    </citation>
    <scope>NUCLEOTIDE SEQUENCE [LARGE SCALE GENOMIC DNA]</scope>
    <source>
        <strain evidence="2 3">SEMIA 492</strain>
    </source>
</reference>
<dbReference type="AlphaFoldDB" id="A0A7W6ZQE9"/>
<evidence type="ECO:0008006" key="4">
    <source>
        <dbReference type="Google" id="ProtNLM"/>
    </source>
</evidence>
<keyword evidence="1" id="KW-0812">Transmembrane</keyword>
<keyword evidence="3" id="KW-1185">Reference proteome</keyword>